<evidence type="ECO:0000256" key="1">
    <source>
        <dbReference type="SAM" id="Phobius"/>
    </source>
</evidence>
<protein>
    <submittedName>
        <fullName evidence="2">Uncharacterized protein</fullName>
    </submittedName>
</protein>
<keyword evidence="1" id="KW-1133">Transmembrane helix</keyword>
<dbReference type="Proteomes" id="UP000475214">
    <property type="component" value="Unassembled WGS sequence"/>
</dbReference>
<proteinExistence type="predicted"/>
<dbReference type="AlphaFoldDB" id="A0A6L9S815"/>
<dbReference type="RefSeq" id="WP_163738210.1">
    <property type="nucleotide sequence ID" value="NZ_JAAGOA010000008.1"/>
</dbReference>
<keyword evidence="1" id="KW-0472">Membrane</keyword>
<sequence>MKLLEEIPSSTTPRPSGRRVLVTMVATLFVVVAATFIGYTLLMGGDDSDEEGPVELSGWVEQATGACMTVAEEHSVLTQGQDAKLDPENTAAVEQGVTALIERLNELPPVSNTQEAEQTEAVIALGVPAQEAWQSLVDAENPERAEIEDAVEQTQAFVAGLVDLGADCGVLD</sequence>
<reference evidence="2 3" key="1">
    <citation type="submission" date="2020-02" db="EMBL/GenBank/DDBJ databases">
        <authorList>
            <person name="Li X.-J."/>
            <person name="Han X.-M."/>
        </authorList>
    </citation>
    <scope>NUCLEOTIDE SEQUENCE [LARGE SCALE GENOMIC DNA]</scope>
    <source>
        <strain evidence="2 3">CCTCC AB 2017055</strain>
    </source>
</reference>
<name>A0A6L9S815_9ACTN</name>
<evidence type="ECO:0000313" key="3">
    <source>
        <dbReference type="Proteomes" id="UP000475214"/>
    </source>
</evidence>
<comment type="caution">
    <text evidence="2">The sequence shown here is derived from an EMBL/GenBank/DDBJ whole genome shotgun (WGS) entry which is preliminary data.</text>
</comment>
<feature type="transmembrane region" description="Helical" evidence="1">
    <location>
        <begin position="20"/>
        <end position="42"/>
    </location>
</feature>
<accession>A0A6L9S815</accession>
<organism evidence="2 3">
    <name type="scientific">Phytoactinopolyspora halotolerans</name>
    <dbReference type="NCBI Taxonomy" id="1981512"/>
    <lineage>
        <taxon>Bacteria</taxon>
        <taxon>Bacillati</taxon>
        <taxon>Actinomycetota</taxon>
        <taxon>Actinomycetes</taxon>
        <taxon>Jiangellales</taxon>
        <taxon>Jiangellaceae</taxon>
        <taxon>Phytoactinopolyspora</taxon>
    </lineage>
</organism>
<keyword evidence="1" id="KW-0812">Transmembrane</keyword>
<keyword evidence="3" id="KW-1185">Reference proteome</keyword>
<gene>
    <name evidence="2" type="ORF">G1H10_13295</name>
</gene>
<evidence type="ECO:0000313" key="2">
    <source>
        <dbReference type="EMBL" id="NEE01143.1"/>
    </source>
</evidence>
<dbReference type="EMBL" id="JAAGOA010000008">
    <property type="protein sequence ID" value="NEE01143.1"/>
    <property type="molecule type" value="Genomic_DNA"/>
</dbReference>